<dbReference type="EMBL" id="FZMP01000162">
    <property type="protein sequence ID" value="SNQ61164.1"/>
    <property type="molecule type" value="Genomic_DNA"/>
</dbReference>
<dbReference type="Proteomes" id="UP000218615">
    <property type="component" value="Unassembled WGS sequence"/>
</dbReference>
<protein>
    <submittedName>
        <fullName evidence="1">Uncharacterized protein</fullName>
    </submittedName>
</protein>
<sequence>MMYPDRNPLISQTTFGIDVEALYTDQSMVIHHAQKLQMAKGVFQIISGDGTPHCAIQDRHRCPASIGSILMSPMPGRVKQMDKFDMFCLNLLERVGIFQLHVEVKPLDIELGFNQVLPRLTFFDVTRLDNKFC</sequence>
<evidence type="ECO:0000313" key="2">
    <source>
        <dbReference type="Proteomes" id="UP000218615"/>
    </source>
</evidence>
<organism evidence="1 2">
    <name type="scientific">Candidatus Methanoperedens nitratireducens</name>
    <dbReference type="NCBI Taxonomy" id="1392998"/>
    <lineage>
        <taxon>Archaea</taxon>
        <taxon>Methanobacteriati</taxon>
        <taxon>Methanobacteriota</taxon>
        <taxon>Stenosarchaea group</taxon>
        <taxon>Methanomicrobia</taxon>
        <taxon>Methanosarcinales</taxon>
        <taxon>ANME-2 cluster</taxon>
        <taxon>Candidatus Methanoperedentaceae</taxon>
        <taxon>Candidatus Methanoperedens</taxon>
    </lineage>
</organism>
<accession>A0A284VPF8</accession>
<dbReference type="AlphaFoldDB" id="A0A284VPF8"/>
<reference evidence="2" key="1">
    <citation type="submission" date="2017-06" db="EMBL/GenBank/DDBJ databases">
        <authorList>
            <person name="Cremers G."/>
        </authorList>
    </citation>
    <scope>NUCLEOTIDE SEQUENCE [LARGE SCALE GENOMIC DNA]</scope>
</reference>
<gene>
    <name evidence="1" type="ORF">MNV_2440001</name>
</gene>
<proteinExistence type="predicted"/>
<keyword evidence="2" id="KW-1185">Reference proteome</keyword>
<evidence type="ECO:0000313" key="1">
    <source>
        <dbReference type="EMBL" id="SNQ61164.1"/>
    </source>
</evidence>
<name>A0A284VPF8_9EURY</name>